<dbReference type="SUPFAM" id="SSF53807">
    <property type="entry name" value="Helical backbone' metal receptor"/>
    <property type="match status" value="1"/>
</dbReference>
<dbReference type="GO" id="GO:1901678">
    <property type="term" value="P:iron coordination entity transport"/>
    <property type="evidence" value="ECO:0007669"/>
    <property type="project" value="UniProtKB-ARBA"/>
</dbReference>
<dbReference type="InterPro" id="IPR051313">
    <property type="entry name" value="Bact_iron-sidero_bind"/>
</dbReference>
<evidence type="ECO:0000256" key="1">
    <source>
        <dbReference type="ARBA" id="ARBA00004193"/>
    </source>
</evidence>
<evidence type="ECO:0000256" key="4">
    <source>
        <dbReference type="ARBA" id="ARBA00022729"/>
    </source>
</evidence>
<dbReference type="InterPro" id="IPR002491">
    <property type="entry name" value="ABC_transptr_periplasmic_BD"/>
</dbReference>
<dbReference type="CDD" id="cd01146">
    <property type="entry name" value="FhuD"/>
    <property type="match status" value="1"/>
</dbReference>
<evidence type="ECO:0000256" key="3">
    <source>
        <dbReference type="ARBA" id="ARBA00022448"/>
    </source>
</evidence>
<evidence type="ECO:0000256" key="6">
    <source>
        <dbReference type="ARBA" id="ARBA00023288"/>
    </source>
</evidence>
<dbReference type="PROSITE" id="PS50983">
    <property type="entry name" value="FE_B12_PBP"/>
    <property type="match status" value="1"/>
</dbReference>
<dbReference type="Gene3D" id="3.40.50.1980">
    <property type="entry name" value="Nitrogenase molybdenum iron protein domain"/>
    <property type="match status" value="2"/>
</dbReference>
<sequence>MKNRILLSLFTVILLLILAACGGGSSEDSSPDKTRSIDHAMGTADVPSEPKKVVVLTNEGTEALLELGITPVGAVQSWTGDPWYDHIKDSMKNVKNVGTESEPNIEAIAELEPDLIIGNKIRQEQVYEQLSEIAPTVFSEELRGDWKVNFNLYANAVNKEQKGKEIIDQFDKRVTDLSEKLGDKKEKKVSVVRFMAGQSRIYYKDSFPGVILGQLGFKYPANQDKIFESQDDKFAYMTESKESIPEMDGDVLFYFTYKPAESEKDASEWENNWTNDPLWKNLKAVKSGNAHKVNDTVWTTAGGVKAANLLLDDIESYFLEK</sequence>
<proteinExistence type="inferred from homology"/>
<dbReference type="AlphaFoldDB" id="A0A0M5JEC3"/>
<dbReference type="PATRIC" id="fig|1441095.3.peg.2740"/>
<dbReference type="PANTHER" id="PTHR30532">
    <property type="entry name" value="IRON III DICITRATE-BINDING PERIPLASMIC PROTEIN"/>
    <property type="match status" value="1"/>
</dbReference>
<dbReference type="FunFam" id="3.40.50.1980:FF:000003">
    <property type="entry name" value="Iron ABC transporter substrate-binding protein"/>
    <property type="match status" value="1"/>
</dbReference>
<dbReference type="Proteomes" id="UP000067625">
    <property type="component" value="Chromosome"/>
</dbReference>
<reference evidence="9 10" key="2">
    <citation type="journal article" date="2016" name="Int. J. Syst. Evol. Microbiol.">
        <title>Bacillus gobiensis sp. nov., isolated from a soil sample.</title>
        <authorList>
            <person name="Liu B."/>
            <person name="Liu G.H."/>
            <person name="Cetin S."/>
            <person name="Schumann P."/>
            <person name="Pan Z.Z."/>
            <person name="Chen Q.Q."/>
        </authorList>
    </citation>
    <scope>NUCLEOTIDE SEQUENCE [LARGE SCALE GENOMIC DNA]</scope>
    <source>
        <strain evidence="9 10">FJAT-4402</strain>
    </source>
</reference>
<keyword evidence="4" id="KW-0732">Signal</keyword>
<organism evidence="9 10">
    <name type="scientific">Bacillus gobiensis</name>
    <dbReference type="NCBI Taxonomy" id="1441095"/>
    <lineage>
        <taxon>Bacteria</taxon>
        <taxon>Bacillati</taxon>
        <taxon>Bacillota</taxon>
        <taxon>Bacilli</taxon>
        <taxon>Bacillales</taxon>
        <taxon>Bacillaceae</taxon>
        <taxon>Bacillus</taxon>
    </lineage>
</organism>
<feature type="region of interest" description="Disordered" evidence="7">
    <location>
        <begin position="23"/>
        <end position="43"/>
    </location>
</feature>
<evidence type="ECO:0000256" key="5">
    <source>
        <dbReference type="ARBA" id="ARBA00023139"/>
    </source>
</evidence>
<dbReference type="Pfam" id="PF01497">
    <property type="entry name" value="Peripla_BP_2"/>
    <property type="match status" value="1"/>
</dbReference>
<accession>A0A0M5JEC3</accession>
<evidence type="ECO:0000259" key="8">
    <source>
        <dbReference type="PROSITE" id="PS50983"/>
    </source>
</evidence>
<gene>
    <name evidence="9" type="ORF">AM592_12490</name>
</gene>
<dbReference type="STRING" id="1441095.AM592_12490"/>
<keyword evidence="10" id="KW-1185">Reference proteome</keyword>
<feature type="domain" description="Fe/B12 periplasmic-binding" evidence="8">
    <location>
        <begin position="52"/>
        <end position="321"/>
    </location>
</feature>
<dbReference type="PROSITE" id="PS51257">
    <property type="entry name" value="PROKAR_LIPOPROTEIN"/>
    <property type="match status" value="1"/>
</dbReference>
<keyword evidence="6" id="KW-0449">Lipoprotein</keyword>
<evidence type="ECO:0000256" key="7">
    <source>
        <dbReference type="SAM" id="MobiDB-lite"/>
    </source>
</evidence>
<evidence type="ECO:0000313" key="9">
    <source>
        <dbReference type="EMBL" id="ALC82307.1"/>
    </source>
</evidence>
<reference evidence="10" key="1">
    <citation type="submission" date="2015-08" db="EMBL/GenBank/DDBJ databases">
        <title>Genome sequencing project for genomic taxonomy and phylogenomics of Bacillus-like bacteria.</title>
        <authorList>
            <person name="Liu B."/>
            <person name="Wang J."/>
            <person name="Zhu Y."/>
            <person name="Liu G."/>
            <person name="Chen Q."/>
            <person name="Chen Z."/>
            <person name="Lan J."/>
            <person name="Che J."/>
            <person name="Ge C."/>
            <person name="Shi H."/>
            <person name="Pan Z."/>
            <person name="Liu X."/>
        </authorList>
    </citation>
    <scope>NUCLEOTIDE SEQUENCE [LARGE SCALE GENOMIC DNA]</scope>
    <source>
        <strain evidence="10">FJAT-4402</strain>
    </source>
</reference>
<evidence type="ECO:0000256" key="2">
    <source>
        <dbReference type="ARBA" id="ARBA00008814"/>
    </source>
</evidence>
<comment type="subcellular location">
    <subcellularLocation>
        <location evidence="1">Cell membrane</location>
        <topology evidence="1">Lipid-anchor</topology>
    </subcellularLocation>
</comment>
<keyword evidence="3" id="KW-0813">Transport</keyword>
<dbReference type="OrthoDB" id="9793175at2"/>
<evidence type="ECO:0000313" key="10">
    <source>
        <dbReference type="Proteomes" id="UP000067625"/>
    </source>
</evidence>
<dbReference type="EMBL" id="CP012600">
    <property type="protein sequence ID" value="ALC82307.1"/>
    <property type="molecule type" value="Genomic_DNA"/>
</dbReference>
<dbReference type="GO" id="GO:0030288">
    <property type="term" value="C:outer membrane-bounded periplasmic space"/>
    <property type="evidence" value="ECO:0007669"/>
    <property type="project" value="TreeGrafter"/>
</dbReference>
<dbReference type="GO" id="GO:0005886">
    <property type="term" value="C:plasma membrane"/>
    <property type="evidence" value="ECO:0007669"/>
    <property type="project" value="UniProtKB-SubCell"/>
</dbReference>
<dbReference type="FunFam" id="3.40.50.1980:FF:000018">
    <property type="entry name" value="Iron(III) dicitrate-binding periplasmic protein"/>
    <property type="match status" value="1"/>
</dbReference>
<dbReference type="PANTHER" id="PTHR30532:SF21">
    <property type="entry name" value="SIDEROPHORE-BINDING LIPOPROTEIN YFIY-RELATED"/>
    <property type="match status" value="1"/>
</dbReference>
<dbReference type="RefSeq" id="WP_053604092.1">
    <property type="nucleotide sequence ID" value="NZ_CP012600.1"/>
</dbReference>
<comment type="similarity">
    <text evidence="2">Belongs to the bacterial solute-binding protein 8 family.</text>
</comment>
<keyword evidence="5" id="KW-0564">Palmitate</keyword>
<protein>
    <submittedName>
        <fullName evidence="9">Iron siderophore-binding protein</fullName>
    </submittedName>
</protein>
<name>A0A0M5JEC3_9BACI</name>